<dbReference type="SUPFAM" id="SSF47699">
    <property type="entry name" value="Bifunctional inhibitor/lipid-transfer protein/seed storage 2S albumin"/>
    <property type="match status" value="1"/>
</dbReference>
<organism evidence="3 4">
    <name type="scientific">Ensete ventricosum</name>
    <name type="common">Abyssinian banana</name>
    <name type="synonym">Musa ensete</name>
    <dbReference type="NCBI Taxonomy" id="4639"/>
    <lineage>
        <taxon>Eukaryota</taxon>
        <taxon>Viridiplantae</taxon>
        <taxon>Streptophyta</taxon>
        <taxon>Embryophyta</taxon>
        <taxon>Tracheophyta</taxon>
        <taxon>Spermatophyta</taxon>
        <taxon>Magnoliopsida</taxon>
        <taxon>Liliopsida</taxon>
        <taxon>Zingiberales</taxon>
        <taxon>Musaceae</taxon>
        <taxon>Ensete</taxon>
    </lineage>
</organism>
<dbReference type="EMBL" id="JAQQAF010000009">
    <property type="protein sequence ID" value="KAJ8457909.1"/>
    <property type="molecule type" value="Genomic_DNA"/>
</dbReference>
<dbReference type="AlphaFoldDB" id="A0AAV8PMQ6"/>
<reference evidence="3 4" key="1">
    <citation type="submission" date="2022-12" db="EMBL/GenBank/DDBJ databases">
        <title>Chromosome-scale assembly of the Ensete ventricosum genome.</title>
        <authorList>
            <person name="Dussert Y."/>
            <person name="Stocks J."/>
            <person name="Wendawek A."/>
            <person name="Woldeyes F."/>
            <person name="Nichols R.A."/>
            <person name="Borrell J.S."/>
        </authorList>
    </citation>
    <scope>NUCLEOTIDE SEQUENCE [LARGE SCALE GENOMIC DNA]</scope>
    <source>
        <strain evidence="4">cv. Maze</strain>
        <tissue evidence="3">Seeds</tissue>
    </source>
</reference>
<name>A0AAV8PMQ6_ENSVE</name>
<feature type="chain" id="PRO_5043967360" description="Bifunctional inhibitor/plant lipid transfer protein/seed storage helical domain-containing protein" evidence="2">
    <location>
        <begin position="32"/>
        <end position="144"/>
    </location>
</feature>
<dbReference type="PANTHER" id="PTHR34377">
    <property type="entry name" value="TETRATRICOPEPTIDE REPEAT (TPR)-LIKE SUPERFAMILY PROTEIN"/>
    <property type="match status" value="1"/>
</dbReference>
<dbReference type="PANTHER" id="PTHR34377:SF3">
    <property type="entry name" value="TETRATRICOPEPTIDE REPEAT (TPR)-LIKE SUPERFAMILY PROTEIN"/>
    <property type="match status" value="1"/>
</dbReference>
<evidence type="ECO:0008006" key="5">
    <source>
        <dbReference type="Google" id="ProtNLM"/>
    </source>
</evidence>
<dbReference type="Proteomes" id="UP001222027">
    <property type="component" value="Unassembled WGS sequence"/>
</dbReference>
<feature type="signal peptide" evidence="2">
    <location>
        <begin position="1"/>
        <end position="31"/>
    </location>
</feature>
<gene>
    <name evidence="3" type="ORF">OPV22_030835</name>
</gene>
<proteinExistence type="predicted"/>
<keyword evidence="4" id="KW-1185">Reference proteome</keyword>
<keyword evidence="2" id="KW-0732">Signal</keyword>
<protein>
    <recommendedName>
        <fullName evidence="5">Bifunctional inhibitor/plant lipid transfer protein/seed storage helical domain-containing protein</fullName>
    </recommendedName>
</protein>
<accession>A0AAV8PMQ6</accession>
<sequence length="144" mass="15992">MAWAVLQSPTATANVLLLLLLLLLLPELTSAQTKVVDCVAQFELANRACTIIHAVKAIQGNRRDRGSEHGHSHRHGEGEGEGEDEGKGHHRNRCCRWLKEIDDSCVCNALLHLPISLVKPNHKYTVAVGHHCSITYNCNRLYRG</sequence>
<evidence type="ECO:0000313" key="3">
    <source>
        <dbReference type="EMBL" id="KAJ8457909.1"/>
    </source>
</evidence>
<comment type="caution">
    <text evidence="3">The sequence shown here is derived from an EMBL/GenBank/DDBJ whole genome shotgun (WGS) entry which is preliminary data.</text>
</comment>
<feature type="region of interest" description="Disordered" evidence="1">
    <location>
        <begin position="62"/>
        <end position="89"/>
    </location>
</feature>
<dbReference type="InterPro" id="IPR036312">
    <property type="entry name" value="Bifun_inhib/LTP/seed_sf"/>
</dbReference>
<evidence type="ECO:0000313" key="4">
    <source>
        <dbReference type="Proteomes" id="UP001222027"/>
    </source>
</evidence>
<evidence type="ECO:0000256" key="2">
    <source>
        <dbReference type="SAM" id="SignalP"/>
    </source>
</evidence>
<evidence type="ECO:0000256" key="1">
    <source>
        <dbReference type="SAM" id="MobiDB-lite"/>
    </source>
</evidence>
<feature type="compositionally biased region" description="Basic and acidic residues" evidence="1">
    <location>
        <begin position="62"/>
        <end position="78"/>
    </location>
</feature>